<evidence type="ECO:0000313" key="1">
    <source>
        <dbReference type="EMBL" id="GIX81013.1"/>
    </source>
</evidence>
<keyword evidence="2" id="KW-1185">Reference proteome</keyword>
<accession>A0AAV4N8K8</accession>
<name>A0AAV4N8K8_CAEEX</name>
<gene>
    <name evidence="1" type="ORF">CEXT_242621</name>
</gene>
<evidence type="ECO:0000313" key="2">
    <source>
        <dbReference type="Proteomes" id="UP001054945"/>
    </source>
</evidence>
<comment type="caution">
    <text evidence="1">The sequence shown here is derived from an EMBL/GenBank/DDBJ whole genome shotgun (WGS) entry which is preliminary data.</text>
</comment>
<organism evidence="1 2">
    <name type="scientific">Caerostris extrusa</name>
    <name type="common">Bark spider</name>
    <name type="synonym">Caerostris bankana</name>
    <dbReference type="NCBI Taxonomy" id="172846"/>
    <lineage>
        <taxon>Eukaryota</taxon>
        <taxon>Metazoa</taxon>
        <taxon>Ecdysozoa</taxon>
        <taxon>Arthropoda</taxon>
        <taxon>Chelicerata</taxon>
        <taxon>Arachnida</taxon>
        <taxon>Araneae</taxon>
        <taxon>Araneomorphae</taxon>
        <taxon>Entelegynae</taxon>
        <taxon>Araneoidea</taxon>
        <taxon>Araneidae</taxon>
        <taxon>Caerostris</taxon>
    </lineage>
</organism>
<sequence>MEPVFVTIHMQYPSVFYPINPSKIFDALASPINSTYGKVTHFAFKGEEPYRWSLTLNTYSIHLPEINRFAREHPHHYVEAIPEGK</sequence>
<proteinExistence type="predicted"/>
<dbReference type="EMBL" id="BPLR01003085">
    <property type="protein sequence ID" value="GIX81013.1"/>
    <property type="molecule type" value="Genomic_DNA"/>
</dbReference>
<dbReference type="AlphaFoldDB" id="A0AAV4N8K8"/>
<protein>
    <submittedName>
        <fullName evidence="1">Uncharacterized protein</fullName>
    </submittedName>
</protein>
<reference evidence="1 2" key="1">
    <citation type="submission" date="2021-06" db="EMBL/GenBank/DDBJ databases">
        <title>Caerostris extrusa draft genome.</title>
        <authorList>
            <person name="Kono N."/>
            <person name="Arakawa K."/>
        </authorList>
    </citation>
    <scope>NUCLEOTIDE SEQUENCE [LARGE SCALE GENOMIC DNA]</scope>
</reference>
<dbReference type="Proteomes" id="UP001054945">
    <property type="component" value="Unassembled WGS sequence"/>
</dbReference>